<evidence type="ECO:0000313" key="4">
    <source>
        <dbReference type="Proteomes" id="UP000282211"/>
    </source>
</evidence>
<proteinExistence type="predicted"/>
<feature type="transmembrane region" description="Helical" evidence="1">
    <location>
        <begin position="142"/>
        <end position="162"/>
    </location>
</feature>
<keyword evidence="1" id="KW-0812">Transmembrane</keyword>
<dbReference type="GO" id="GO:0080120">
    <property type="term" value="P:CAAX-box protein maturation"/>
    <property type="evidence" value="ECO:0007669"/>
    <property type="project" value="UniProtKB-ARBA"/>
</dbReference>
<feature type="transmembrane region" description="Helical" evidence="1">
    <location>
        <begin position="103"/>
        <end position="122"/>
    </location>
</feature>
<feature type="transmembrane region" description="Helical" evidence="1">
    <location>
        <begin position="221"/>
        <end position="238"/>
    </location>
</feature>
<feature type="transmembrane region" description="Helical" evidence="1">
    <location>
        <begin position="71"/>
        <end position="91"/>
    </location>
</feature>
<accession>A0A420WK65</accession>
<evidence type="ECO:0000256" key="1">
    <source>
        <dbReference type="SAM" id="Phobius"/>
    </source>
</evidence>
<keyword evidence="1" id="KW-0472">Membrane</keyword>
<dbReference type="AlphaFoldDB" id="A0A420WK65"/>
<feature type="transmembrane region" description="Helical" evidence="1">
    <location>
        <begin position="352"/>
        <end position="370"/>
    </location>
</feature>
<dbReference type="RefSeq" id="WP_121099083.1">
    <property type="nucleotide sequence ID" value="NZ_RBII01000001.1"/>
</dbReference>
<keyword evidence="4" id="KW-1185">Reference proteome</keyword>
<gene>
    <name evidence="3" type="ORF">DES40_0608</name>
</gene>
<dbReference type="Pfam" id="PF02517">
    <property type="entry name" value="Rce1-like"/>
    <property type="match status" value="1"/>
</dbReference>
<evidence type="ECO:0000313" key="3">
    <source>
        <dbReference type="EMBL" id="RKQ71295.1"/>
    </source>
</evidence>
<dbReference type="InterPro" id="IPR003675">
    <property type="entry name" value="Rce1/LyrA-like_dom"/>
</dbReference>
<feature type="transmembrane region" description="Helical" evidence="1">
    <location>
        <begin position="259"/>
        <end position="275"/>
    </location>
</feature>
<feature type="transmembrane region" description="Helical" evidence="1">
    <location>
        <begin position="287"/>
        <end position="307"/>
    </location>
</feature>
<organism evidence="3 4">
    <name type="scientific">Litorimonas taeanensis</name>
    <dbReference type="NCBI Taxonomy" id="568099"/>
    <lineage>
        <taxon>Bacteria</taxon>
        <taxon>Pseudomonadati</taxon>
        <taxon>Pseudomonadota</taxon>
        <taxon>Alphaproteobacteria</taxon>
        <taxon>Maricaulales</taxon>
        <taxon>Robiginitomaculaceae</taxon>
    </lineage>
</organism>
<feature type="domain" description="CAAX prenyl protease 2/Lysostaphin resistance protein A-like" evidence="2">
    <location>
        <begin position="228"/>
        <end position="325"/>
    </location>
</feature>
<keyword evidence="1" id="KW-1133">Transmembrane helix</keyword>
<feature type="transmembrane region" description="Helical" evidence="1">
    <location>
        <begin position="15"/>
        <end position="36"/>
    </location>
</feature>
<feature type="transmembrane region" description="Helical" evidence="1">
    <location>
        <begin position="314"/>
        <end position="332"/>
    </location>
</feature>
<dbReference type="GO" id="GO:0004175">
    <property type="term" value="F:endopeptidase activity"/>
    <property type="evidence" value="ECO:0007669"/>
    <property type="project" value="UniProtKB-ARBA"/>
</dbReference>
<dbReference type="InParanoid" id="A0A420WK65"/>
<keyword evidence="3" id="KW-0378">Hydrolase</keyword>
<reference evidence="3 4" key="1">
    <citation type="submission" date="2018-10" db="EMBL/GenBank/DDBJ databases">
        <title>Genomic Encyclopedia of Type Strains, Phase IV (KMG-IV): sequencing the most valuable type-strain genomes for metagenomic binning, comparative biology and taxonomic classification.</title>
        <authorList>
            <person name="Goeker M."/>
        </authorList>
    </citation>
    <scope>NUCLEOTIDE SEQUENCE [LARGE SCALE GENOMIC DNA]</scope>
    <source>
        <strain evidence="3 4">DSM 22008</strain>
    </source>
</reference>
<sequence>MQYFENTRKHGKSSLWLWIFVFWITVIGWLVGQIVITGPLPTIIREIDPELANDFLQSSTEAIEAANPARLVFSMFGFLLSTLIGAVFSLLALNAKSGKKRGFAIMTGICITISFASLFLLFPMMNTPETTEVMNRILAISPFSYALVLLTFPAALVMLYVGQKFVLKRSILSLHTAFEKYRWLRMFVAIFVTWAVLGLGAATLHFTGLKSLNFVFDPSRFFIYGLVSLSLIPLQSATEEIVFRGYLNQAVENVTGQKWIAFILTSLLFMGMHLSNPEALSGAEAGILPIVMSGYFFFGFAACLLVWMDDGLESAIGVHAANNTFAAILVNYENSVLPTPSVFQIKTNPAMDSILTVISLGLIVLILFVLRRKPKPVSTPKHVVQIK</sequence>
<evidence type="ECO:0000259" key="2">
    <source>
        <dbReference type="Pfam" id="PF02517"/>
    </source>
</evidence>
<feature type="transmembrane region" description="Helical" evidence="1">
    <location>
        <begin position="183"/>
        <end position="209"/>
    </location>
</feature>
<keyword evidence="3" id="KW-0645">Protease</keyword>
<dbReference type="GO" id="GO:0006508">
    <property type="term" value="P:proteolysis"/>
    <property type="evidence" value="ECO:0007669"/>
    <property type="project" value="UniProtKB-KW"/>
</dbReference>
<protein>
    <submittedName>
        <fullName evidence="3">CAAX prenyl protease-like protein</fullName>
    </submittedName>
</protein>
<dbReference type="Proteomes" id="UP000282211">
    <property type="component" value="Unassembled WGS sequence"/>
</dbReference>
<dbReference type="OrthoDB" id="7171777at2"/>
<name>A0A420WK65_9PROT</name>
<comment type="caution">
    <text evidence="3">The sequence shown here is derived from an EMBL/GenBank/DDBJ whole genome shotgun (WGS) entry which is preliminary data.</text>
</comment>
<dbReference type="EMBL" id="RBII01000001">
    <property type="protein sequence ID" value="RKQ71295.1"/>
    <property type="molecule type" value="Genomic_DNA"/>
</dbReference>